<dbReference type="NCBIfam" id="NF033573">
    <property type="entry name" value="transpos_IS200"/>
    <property type="match status" value="1"/>
</dbReference>
<dbReference type="Proteomes" id="UP000027936">
    <property type="component" value="Unassembled WGS sequence"/>
</dbReference>
<accession>A0A072NUF2</accession>
<comment type="caution">
    <text evidence="2">The sequence shown here is derived from an EMBL/GenBank/DDBJ whole genome shotgun (WGS) entry which is preliminary data.</text>
</comment>
<evidence type="ECO:0000259" key="1">
    <source>
        <dbReference type="SMART" id="SM01321"/>
    </source>
</evidence>
<feature type="domain" description="Transposase IS200-like" evidence="1">
    <location>
        <begin position="11"/>
        <end position="130"/>
    </location>
</feature>
<evidence type="ECO:0000313" key="3">
    <source>
        <dbReference type="Proteomes" id="UP000027936"/>
    </source>
</evidence>
<protein>
    <submittedName>
        <fullName evidence="2">Transposase</fullName>
    </submittedName>
</protein>
<dbReference type="PANTHER" id="PTHR33360:SF2">
    <property type="entry name" value="TRANSPOSASE FOR INSERTION SEQUENCE ELEMENT IS200"/>
    <property type="match status" value="1"/>
</dbReference>
<dbReference type="SMART" id="SM01321">
    <property type="entry name" value="Y1_Tnp"/>
    <property type="match status" value="1"/>
</dbReference>
<dbReference type="AlphaFoldDB" id="A0A072NUF2"/>
<reference evidence="2 3" key="1">
    <citation type="submission" date="2014-04" db="EMBL/GenBank/DDBJ databases">
        <title>Draft genome sequence of Bacillus azotoformans MEV2011, a (co-) denitrifying strain unable to grow in the presence of oxygen.</title>
        <authorList>
            <person name="Nielsen M."/>
            <person name="Schreiber L."/>
            <person name="Finster K."/>
            <person name="Schramm A."/>
        </authorList>
    </citation>
    <scope>NUCLEOTIDE SEQUENCE [LARGE SCALE GENOMIC DNA]</scope>
    <source>
        <strain evidence="2 3">MEV2011</strain>
    </source>
</reference>
<dbReference type="SUPFAM" id="SSF143422">
    <property type="entry name" value="Transposase IS200-like"/>
    <property type="match status" value="1"/>
</dbReference>
<dbReference type="InterPro" id="IPR036515">
    <property type="entry name" value="Transposase_17_sf"/>
</dbReference>
<dbReference type="EMBL" id="JJRY01000021">
    <property type="protein sequence ID" value="KEF36880.1"/>
    <property type="molecule type" value="Genomic_DNA"/>
</dbReference>
<dbReference type="GO" id="GO:0006313">
    <property type="term" value="P:DNA transposition"/>
    <property type="evidence" value="ECO:0007669"/>
    <property type="project" value="InterPro"/>
</dbReference>
<dbReference type="RefSeq" id="WP_035197587.1">
    <property type="nucleotide sequence ID" value="NZ_JJRY01000021.1"/>
</dbReference>
<dbReference type="InterPro" id="IPR002686">
    <property type="entry name" value="Transposase_17"/>
</dbReference>
<dbReference type="PANTHER" id="PTHR33360">
    <property type="entry name" value="TRANSPOSASE FOR INSERTION SEQUENCE ELEMENT IS200"/>
    <property type="match status" value="1"/>
</dbReference>
<dbReference type="PATRIC" id="fig|1348973.3.peg.3850"/>
<sequence>MSKVIHGRGYVYSLQFHLVWCVKYRRKVLVNEIEKSLKEILIQLCKDHEITIEEMETDHDHVHMLISLKPQHYIPTVVKTLKGHSARRLFKLHPEIKRFLWGGHLWNPSYFIATVSENTEEQVRRYIQSQKQK</sequence>
<dbReference type="Gene3D" id="3.30.70.1290">
    <property type="entry name" value="Transposase IS200-like"/>
    <property type="match status" value="1"/>
</dbReference>
<dbReference type="Pfam" id="PF01797">
    <property type="entry name" value="Y1_Tnp"/>
    <property type="match status" value="1"/>
</dbReference>
<evidence type="ECO:0000313" key="2">
    <source>
        <dbReference type="EMBL" id="KEF36880.1"/>
    </source>
</evidence>
<dbReference type="GO" id="GO:0004803">
    <property type="term" value="F:transposase activity"/>
    <property type="evidence" value="ECO:0007669"/>
    <property type="project" value="InterPro"/>
</dbReference>
<dbReference type="GO" id="GO:0003677">
    <property type="term" value="F:DNA binding"/>
    <property type="evidence" value="ECO:0007669"/>
    <property type="project" value="InterPro"/>
</dbReference>
<gene>
    <name evidence="2" type="ORF">M670_03962</name>
</gene>
<proteinExistence type="predicted"/>
<name>A0A072NUF2_SCHAZ</name>
<dbReference type="OrthoDB" id="9798161at2"/>
<organism evidence="2 3">
    <name type="scientific">Schinkia azotoformans MEV2011</name>
    <dbReference type="NCBI Taxonomy" id="1348973"/>
    <lineage>
        <taxon>Bacteria</taxon>
        <taxon>Bacillati</taxon>
        <taxon>Bacillota</taxon>
        <taxon>Bacilli</taxon>
        <taxon>Bacillales</taxon>
        <taxon>Bacillaceae</taxon>
        <taxon>Calidifontibacillus/Schinkia group</taxon>
        <taxon>Schinkia</taxon>
    </lineage>
</organism>